<evidence type="ECO:0000256" key="3">
    <source>
        <dbReference type="ARBA" id="ARBA00007658"/>
    </source>
</evidence>
<dbReference type="InterPro" id="IPR012341">
    <property type="entry name" value="6hp_glycosidase-like_sf"/>
</dbReference>
<dbReference type="GO" id="GO:0004571">
    <property type="term" value="F:mannosyl-oligosaccharide 1,2-alpha-mannosidase activity"/>
    <property type="evidence" value="ECO:0007669"/>
    <property type="project" value="UniProtKB-EC"/>
</dbReference>
<keyword evidence="16" id="KW-1185">Reference proteome</keyword>
<evidence type="ECO:0000313" key="16">
    <source>
        <dbReference type="Proteomes" id="UP000245783"/>
    </source>
</evidence>
<dbReference type="PANTHER" id="PTHR11742">
    <property type="entry name" value="MANNOSYL-OLIGOSACCHARIDE ALPHA-1,2-MANNOSIDASE-RELATED"/>
    <property type="match status" value="1"/>
</dbReference>
<evidence type="ECO:0000256" key="14">
    <source>
        <dbReference type="SAM" id="MobiDB-lite"/>
    </source>
</evidence>
<dbReference type="InParanoid" id="A0A316VTE0"/>
<feature type="region of interest" description="Disordered" evidence="14">
    <location>
        <begin position="1"/>
        <end position="27"/>
    </location>
</feature>
<accession>A0A316VTE0</accession>
<evidence type="ECO:0000256" key="4">
    <source>
        <dbReference type="ARBA" id="ARBA00022729"/>
    </source>
</evidence>
<keyword evidence="12" id="KW-0106">Calcium</keyword>
<organism evidence="15 16">
    <name type="scientific">Ceraceosorus guamensis</name>
    <dbReference type="NCBI Taxonomy" id="1522189"/>
    <lineage>
        <taxon>Eukaryota</taxon>
        <taxon>Fungi</taxon>
        <taxon>Dikarya</taxon>
        <taxon>Basidiomycota</taxon>
        <taxon>Ustilaginomycotina</taxon>
        <taxon>Exobasidiomycetes</taxon>
        <taxon>Ceraceosorales</taxon>
        <taxon>Ceraceosoraceae</taxon>
        <taxon>Ceraceosorus</taxon>
    </lineage>
</organism>
<evidence type="ECO:0000256" key="11">
    <source>
        <dbReference type="PIRSR" id="PIRSR601382-1"/>
    </source>
</evidence>
<dbReference type="Proteomes" id="UP000245783">
    <property type="component" value="Unassembled WGS sequence"/>
</dbReference>
<comment type="pathway">
    <text evidence="2">Protein modification; protein glycosylation.</text>
</comment>
<evidence type="ECO:0000256" key="10">
    <source>
        <dbReference type="ARBA" id="ARBA00048605"/>
    </source>
</evidence>
<dbReference type="EMBL" id="KZ819537">
    <property type="protein sequence ID" value="PWN38785.1"/>
    <property type="molecule type" value="Genomic_DNA"/>
</dbReference>
<comment type="cofactor">
    <cofactor evidence="1 12">
        <name>Ca(2+)</name>
        <dbReference type="ChEBI" id="CHEBI:29108"/>
    </cofactor>
</comment>
<proteinExistence type="inferred from homology"/>
<evidence type="ECO:0000256" key="5">
    <source>
        <dbReference type="ARBA" id="ARBA00022801"/>
    </source>
</evidence>
<keyword evidence="5 13" id="KW-0378">Hydrolase</keyword>
<dbReference type="InterPro" id="IPR001382">
    <property type="entry name" value="Glyco_hydro_47"/>
</dbReference>
<dbReference type="OrthoDB" id="8118055at2759"/>
<dbReference type="EC" id="3.2.1.-" evidence="13"/>
<evidence type="ECO:0000256" key="9">
    <source>
        <dbReference type="ARBA" id="ARBA00047669"/>
    </source>
</evidence>
<dbReference type="InterPro" id="IPR050749">
    <property type="entry name" value="Glycosyl_Hydrolase_47"/>
</dbReference>
<dbReference type="STRING" id="1522189.A0A316VTE0"/>
<dbReference type="GO" id="GO:0036503">
    <property type="term" value="P:ERAD pathway"/>
    <property type="evidence" value="ECO:0007669"/>
    <property type="project" value="UniProtKB-ARBA"/>
</dbReference>
<evidence type="ECO:0000256" key="6">
    <source>
        <dbReference type="ARBA" id="ARBA00023157"/>
    </source>
</evidence>
<evidence type="ECO:0000256" key="8">
    <source>
        <dbReference type="ARBA" id="ARBA00023295"/>
    </source>
</evidence>
<evidence type="ECO:0000256" key="12">
    <source>
        <dbReference type="PIRSR" id="PIRSR601382-2"/>
    </source>
</evidence>
<dbReference type="PRINTS" id="PR00747">
    <property type="entry name" value="GLYHDRLASE47"/>
</dbReference>
<evidence type="ECO:0000256" key="13">
    <source>
        <dbReference type="RuleBase" id="RU361193"/>
    </source>
</evidence>
<comment type="catalytic activity">
    <reaction evidence="10">
        <text>N(4)-(alpha-D-Man-(1-&gt;2)-alpha-D-Man-(1-&gt;2)-alpha-D-Man-(1-&gt;3)-[alpha-D-Man-(1-&gt;2)-alpha-D-Man-(1-&gt;3)-[alpha-D-Man-(1-&gt;2)-alpha-D-Man-(1-&gt;6)]-alpha-D-Man-(1-&gt;6)]-beta-D-Man-(1-&gt;4)-beta-D-GlcNAc-(1-&gt;4)-beta-D-GlcNAc)-L-asparaginyl-[protein] (N-glucan mannose isomer 9A1,2,3B1,2,3) + 4 H2O = N(4)-(alpha-D-Man-(1-&gt;3)-[alpha-D-Man-(1-&gt;3)-[alpha-D-Man-(1-&gt;6)]-alpha-D-Man-(1-&gt;6)]-beta-D-Man-(1-&gt;4)-beta-D-GlcNAc-(1-&gt;4)-beta-D-GlcNAc)-L-asparaginyl-[protein] (N-glucan mannose isomer 5A1,2) + 4 beta-D-mannose</text>
        <dbReference type="Rhea" id="RHEA:56008"/>
        <dbReference type="Rhea" id="RHEA-COMP:14356"/>
        <dbReference type="Rhea" id="RHEA-COMP:14367"/>
        <dbReference type="ChEBI" id="CHEBI:15377"/>
        <dbReference type="ChEBI" id="CHEBI:28563"/>
        <dbReference type="ChEBI" id="CHEBI:59087"/>
        <dbReference type="ChEBI" id="CHEBI:139493"/>
        <dbReference type="EC" id="3.2.1.113"/>
    </reaction>
</comment>
<feature type="active site" description="Proton donor" evidence="11">
    <location>
        <position position="374"/>
    </location>
</feature>
<dbReference type="AlphaFoldDB" id="A0A316VTE0"/>
<dbReference type="GO" id="GO:0005509">
    <property type="term" value="F:calcium ion binding"/>
    <property type="evidence" value="ECO:0007669"/>
    <property type="project" value="InterPro"/>
</dbReference>
<evidence type="ECO:0000256" key="7">
    <source>
        <dbReference type="ARBA" id="ARBA00023180"/>
    </source>
</evidence>
<dbReference type="GO" id="GO:0005975">
    <property type="term" value="P:carbohydrate metabolic process"/>
    <property type="evidence" value="ECO:0007669"/>
    <property type="project" value="InterPro"/>
</dbReference>
<gene>
    <name evidence="15" type="ORF">IE81DRAFT_350750</name>
</gene>
<evidence type="ECO:0000256" key="1">
    <source>
        <dbReference type="ARBA" id="ARBA00001913"/>
    </source>
</evidence>
<comment type="catalytic activity">
    <reaction evidence="9">
        <text>N(4)-(alpha-D-Man-(1-&gt;2)-alpha-D-Man-(1-&gt;2)-alpha-D-Man-(1-&gt;3)-[alpha-D-Man-(1-&gt;3)-[alpha-D-Man-(1-&gt;2)-alpha-D-Man-(1-&gt;6)]-alpha-D-Man-(1-&gt;6)]-beta-D-Man-(1-&gt;4)-beta-D-GlcNAc-(1-&gt;4)-beta-D-GlcNAc)-L-asparaginyl-[protein] (N-glucan mannose isomer 8A1,2,3B1,3) + 3 H2O = N(4)-(alpha-D-Man-(1-&gt;3)-[alpha-D-Man-(1-&gt;3)-[alpha-D-Man-(1-&gt;6)]-alpha-D-Man-(1-&gt;6)]-beta-D-Man-(1-&gt;4)-beta-D-GlcNAc-(1-&gt;4)-beta-D-GlcNAc)-L-asparaginyl-[protein] (N-glucan mannose isomer 5A1,2) + 3 beta-D-mannose</text>
        <dbReference type="Rhea" id="RHEA:56028"/>
        <dbReference type="Rhea" id="RHEA-COMP:14358"/>
        <dbReference type="Rhea" id="RHEA-COMP:14367"/>
        <dbReference type="ChEBI" id="CHEBI:15377"/>
        <dbReference type="ChEBI" id="CHEBI:28563"/>
        <dbReference type="ChEBI" id="CHEBI:59087"/>
        <dbReference type="ChEBI" id="CHEBI:60628"/>
        <dbReference type="EC" id="3.2.1.113"/>
    </reaction>
</comment>
<dbReference type="PANTHER" id="PTHR11742:SF101">
    <property type="entry name" value="MANNOSYL-OLIGOSACCHARIDE ALPHA-1,2-MANNOSIDASE 1B"/>
    <property type="match status" value="1"/>
</dbReference>
<dbReference type="InterPro" id="IPR036026">
    <property type="entry name" value="Seven-hairpin_glycosidases"/>
</dbReference>
<protein>
    <recommendedName>
        <fullName evidence="13">alpha-1,2-Mannosidase</fullName>
        <ecNumber evidence="13">3.2.1.-</ecNumber>
    </recommendedName>
</protein>
<evidence type="ECO:0000256" key="2">
    <source>
        <dbReference type="ARBA" id="ARBA00004922"/>
    </source>
</evidence>
<keyword evidence="8 13" id="KW-0326">Glycosidase</keyword>
<keyword evidence="7" id="KW-0325">Glycoprotein</keyword>
<feature type="active site" description="Proton donor" evidence="11">
    <location>
        <position position="124"/>
    </location>
</feature>
<comment type="similarity">
    <text evidence="3 13">Belongs to the glycosyl hydrolase 47 family.</text>
</comment>
<feature type="active site" evidence="11">
    <location>
        <position position="265"/>
    </location>
</feature>
<dbReference type="Gene3D" id="1.50.10.10">
    <property type="match status" value="1"/>
</dbReference>
<keyword evidence="6" id="KW-1015">Disulfide bond</keyword>
<sequence length="607" mass="67348">MRRQVKNNTDDETPSKQPASASSGVHWGADVEKREAIKKTFIEQYQKYEQFAFGSDLLKPVARQGDNNSILAGFGGTIIDSMSTMHIMQLSHSDEYMRALEHAKHLNFSVTPEGDPVGSVSVFELTIRYIGGLLSAYHLGGERPDQRFLVDKAKELGDKLASAWWTNTTTNQRNKVPYNHFNLNLSAPVNLNDTANIAEAGSLILEWARLTKYTGNQQYLDLTDGAMKALVGLQQPLPGLPSQNFFPGNLSYTDDLWVTAGGGSDSFWEYLLKYGFAYGLDANDDYLKTWRAAADSFTNLATNTGVGNLTFMADFEPKNKTKVYVTSHLASWIGGGLAMGGALFGNETWVQIGGEIAESHARTYNATATRLGPEVIGYFDDHGIAKGWDFVSVGRREFYNEHGFFIGSAASYIQRPETIESLFYLYRITGQQIFRDYAWEAYLAMKKYLDTGNGWLCLVNVNDLSSSAYDEAQTFLFAETLKYLYLMWDDPETWSLDDYYFTTEGHVFQVAKRNPAFKKIQQSGSYTPLAPAGSYKNKGVNPEEGKGALTEGQEATILDGVRAAAASLRDSLGKSMPLKVAIKVFSGIPRNQKVIEKTYTIGGDDTP</sequence>
<name>A0A316VTE0_9BASI</name>
<feature type="binding site" evidence="12">
    <location>
        <position position="503"/>
    </location>
    <ligand>
        <name>Ca(2+)</name>
        <dbReference type="ChEBI" id="CHEBI:29108"/>
    </ligand>
</feature>
<keyword evidence="12" id="KW-0479">Metal-binding</keyword>
<dbReference type="GO" id="GO:0005783">
    <property type="term" value="C:endoplasmic reticulum"/>
    <property type="evidence" value="ECO:0007669"/>
    <property type="project" value="TreeGrafter"/>
</dbReference>
<dbReference type="Pfam" id="PF01532">
    <property type="entry name" value="Glyco_hydro_47"/>
    <property type="match status" value="1"/>
</dbReference>
<evidence type="ECO:0000313" key="15">
    <source>
        <dbReference type="EMBL" id="PWN38785.1"/>
    </source>
</evidence>
<keyword evidence="4" id="KW-0732">Signal</keyword>
<reference evidence="15 16" key="1">
    <citation type="journal article" date="2018" name="Mol. Biol. Evol.">
        <title>Broad Genomic Sampling Reveals a Smut Pathogenic Ancestry of the Fungal Clade Ustilaginomycotina.</title>
        <authorList>
            <person name="Kijpornyongpan T."/>
            <person name="Mondo S.J."/>
            <person name="Barry K."/>
            <person name="Sandor L."/>
            <person name="Lee J."/>
            <person name="Lipzen A."/>
            <person name="Pangilinan J."/>
            <person name="LaButti K."/>
            <person name="Hainaut M."/>
            <person name="Henrissat B."/>
            <person name="Grigoriev I.V."/>
            <person name="Spatafora J.W."/>
            <person name="Aime M.C."/>
        </authorList>
    </citation>
    <scope>NUCLEOTIDE SEQUENCE [LARGE SCALE GENOMIC DNA]</scope>
    <source>
        <strain evidence="15 16">MCA 4658</strain>
    </source>
</reference>
<feature type="active site" evidence="11">
    <location>
        <position position="417"/>
    </location>
</feature>
<dbReference type="SUPFAM" id="SSF48225">
    <property type="entry name" value="Seven-hairpin glycosidases"/>
    <property type="match status" value="1"/>
</dbReference>
<dbReference type="GO" id="GO:0016020">
    <property type="term" value="C:membrane"/>
    <property type="evidence" value="ECO:0007669"/>
    <property type="project" value="InterPro"/>
</dbReference>
<dbReference type="RefSeq" id="XP_025365945.1">
    <property type="nucleotide sequence ID" value="XM_025516596.1"/>
</dbReference>
<dbReference type="GeneID" id="37038466"/>